<protein>
    <recommendedName>
        <fullName evidence="2">RNase H type-1 domain-containing protein</fullName>
    </recommendedName>
</protein>
<dbReference type="Gene3D" id="3.30.420.10">
    <property type="entry name" value="Ribonuclease H-like superfamily/Ribonuclease H"/>
    <property type="match status" value="1"/>
</dbReference>
<dbReference type="AlphaFoldDB" id="A0AAF3E984"/>
<proteinExistence type="predicted"/>
<reference evidence="4" key="1">
    <citation type="submission" date="2024-02" db="UniProtKB">
        <authorList>
            <consortium name="WormBaseParasite"/>
        </authorList>
    </citation>
    <scope>IDENTIFICATION</scope>
</reference>
<dbReference type="GO" id="GO:0003676">
    <property type="term" value="F:nucleic acid binding"/>
    <property type="evidence" value="ECO:0007669"/>
    <property type="project" value="InterPro"/>
</dbReference>
<dbReference type="InterPro" id="IPR012337">
    <property type="entry name" value="RNaseH-like_sf"/>
</dbReference>
<evidence type="ECO:0000313" key="3">
    <source>
        <dbReference type="Proteomes" id="UP000887575"/>
    </source>
</evidence>
<name>A0AAF3E984_9BILA</name>
<dbReference type="SUPFAM" id="SSF53098">
    <property type="entry name" value="Ribonuclease H-like"/>
    <property type="match status" value="1"/>
</dbReference>
<accession>A0AAF3E984</accession>
<feature type="domain" description="RNase H type-1" evidence="2">
    <location>
        <begin position="202"/>
        <end position="384"/>
    </location>
</feature>
<feature type="region of interest" description="Disordered" evidence="1">
    <location>
        <begin position="355"/>
        <end position="422"/>
    </location>
</feature>
<evidence type="ECO:0000259" key="2">
    <source>
        <dbReference type="PROSITE" id="PS50879"/>
    </source>
</evidence>
<evidence type="ECO:0000313" key="4">
    <source>
        <dbReference type="WBParaSite" id="MBELARI_LOCUS1046"/>
    </source>
</evidence>
<dbReference type="GO" id="GO:0004523">
    <property type="term" value="F:RNA-DNA hybrid ribonuclease activity"/>
    <property type="evidence" value="ECO:0007669"/>
    <property type="project" value="InterPro"/>
</dbReference>
<dbReference type="PROSITE" id="PS50879">
    <property type="entry name" value="RNASE_H_1"/>
    <property type="match status" value="1"/>
</dbReference>
<dbReference type="WBParaSite" id="MBELARI_LOCUS1046">
    <property type="protein sequence ID" value="MBELARI_LOCUS1046"/>
    <property type="gene ID" value="MBELARI_LOCUS1046"/>
</dbReference>
<dbReference type="InterPro" id="IPR002156">
    <property type="entry name" value="RNaseH_domain"/>
</dbReference>
<feature type="compositionally biased region" description="Basic and acidic residues" evidence="1">
    <location>
        <begin position="373"/>
        <end position="385"/>
    </location>
</feature>
<keyword evidence="3" id="KW-1185">Reference proteome</keyword>
<evidence type="ECO:0000256" key="1">
    <source>
        <dbReference type="SAM" id="MobiDB-lite"/>
    </source>
</evidence>
<dbReference type="Proteomes" id="UP000887575">
    <property type="component" value="Unassembled WGS sequence"/>
</dbReference>
<organism evidence="3 4">
    <name type="scientific">Mesorhabditis belari</name>
    <dbReference type="NCBI Taxonomy" id="2138241"/>
    <lineage>
        <taxon>Eukaryota</taxon>
        <taxon>Metazoa</taxon>
        <taxon>Ecdysozoa</taxon>
        <taxon>Nematoda</taxon>
        <taxon>Chromadorea</taxon>
        <taxon>Rhabditida</taxon>
        <taxon>Rhabditina</taxon>
        <taxon>Rhabditomorpha</taxon>
        <taxon>Rhabditoidea</taxon>
        <taxon>Rhabditidae</taxon>
        <taxon>Mesorhabditinae</taxon>
        <taxon>Mesorhabditis</taxon>
    </lineage>
</organism>
<sequence>MNNEDNNNNHPWIPLRDRNTMMIEDAKMTPREKQRMKLIYLMNHLKYYFCVDVINVPICRNCCRKQRSKKGKTRIHIGRMMIAAKEFVEIAEELEKKASVSIEEVKRLGDKAKHLAKIVGGIFSVQKWKGNKKMEGKMQISKCTFEQVDQWCKKILLDEEVKESIDMMKNIKNEKQRLWSKLKRTLPVFDLNEIISKIEKFDKDIIYAFTDGSCKIDKKNSMNDASGVGIIIIFTETDHQRIITMCGPIFPPPDGHSSQYAERFAIETALEEIYLWEGYVGQKVVIFTDNLEVVKAFKQYKERGTAGDVCSLDFNQMKSRNKYFPIYKLVQLFRVDKDKVPMFNLQFENVYSTHSGEDVNNRASTKPGNPGNEKADKPMADERPAGRRPGSLIKSPMRLSRCRGSTPRGSTPSLDQRKRTRR</sequence>
<dbReference type="InterPro" id="IPR036397">
    <property type="entry name" value="RNaseH_sf"/>
</dbReference>